<evidence type="ECO:0000313" key="9">
    <source>
        <dbReference type="Proteomes" id="UP000828390"/>
    </source>
</evidence>
<evidence type="ECO:0000256" key="1">
    <source>
        <dbReference type="ARBA" id="ARBA00004123"/>
    </source>
</evidence>
<reference evidence="8" key="1">
    <citation type="journal article" date="2019" name="bioRxiv">
        <title>The Genome of the Zebra Mussel, Dreissena polymorpha: A Resource for Invasive Species Research.</title>
        <authorList>
            <person name="McCartney M.A."/>
            <person name="Auch B."/>
            <person name="Kono T."/>
            <person name="Mallez S."/>
            <person name="Zhang Y."/>
            <person name="Obille A."/>
            <person name="Becker A."/>
            <person name="Abrahante J.E."/>
            <person name="Garbe J."/>
            <person name="Badalamenti J.P."/>
            <person name="Herman A."/>
            <person name="Mangelson H."/>
            <person name="Liachko I."/>
            <person name="Sullivan S."/>
            <person name="Sone E.D."/>
            <person name="Koren S."/>
            <person name="Silverstein K.A.T."/>
            <person name="Beckman K.B."/>
            <person name="Gohl D.M."/>
        </authorList>
    </citation>
    <scope>NUCLEOTIDE SEQUENCE</scope>
    <source>
        <strain evidence="8">Duluth1</strain>
        <tissue evidence="8">Whole animal</tissue>
    </source>
</reference>
<name>A0A9D4N3S7_DREPO</name>
<organism evidence="8 9">
    <name type="scientific">Dreissena polymorpha</name>
    <name type="common">Zebra mussel</name>
    <name type="synonym">Mytilus polymorpha</name>
    <dbReference type="NCBI Taxonomy" id="45954"/>
    <lineage>
        <taxon>Eukaryota</taxon>
        <taxon>Metazoa</taxon>
        <taxon>Spiralia</taxon>
        <taxon>Lophotrochozoa</taxon>
        <taxon>Mollusca</taxon>
        <taxon>Bivalvia</taxon>
        <taxon>Autobranchia</taxon>
        <taxon>Heteroconchia</taxon>
        <taxon>Euheterodonta</taxon>
        <taxon>Imparidentia</taxon>
        <taxon>Neoheterodontei</taxon>
        <taxon>Myida</taxon>
        <taxon>Dreissenoidea</taxon>
        <taxon>Dreissenidae</taxon>
        <taxon>Dreissena</taxon>
    </lineage>
</organism>
<proteinExistence type="predicted"/>
<keyword evidence="9" id="KW-1185">Reference proteome</keyword>
<dbReference type="GO" id="GO:0010629">
    <property type="term" value="P:negative regulation of gene expression"/>
    <property type="evidence" value="ECO:0007669"/>
    <property type="project" value="TreeGrafter"/>
</dbReference>
<evidence type="ECO:0000256" key="6">
    <source>
        <dbReference type="SAM" id="MobiDB-lite"/>
    </source>
</evidence>
<dbReference type="InterPro" id="IPR012317">
    <property type="entry name" value="Poly(ADP-ribose)pol_cat_dom"/>
</dbReference>
<dbReference type="PANTHER" id="PTHR14453:SF67">
    <property type="entry name" value="POLY [ADP-RIBOSE] POLYMERASE"/>
    <property type="match status" value="1"/>
</dbReference>
<sequence length="104" mass="11173">MAMIYVKSASKTDLGEGVYFTVNASDSCVDAYTLPGNGIKRVHYCAVLTGEFTNATSGKRVPPSKPTAGKNALYDSVTDDSSNPTTFVVFSDTQAYPLFIVNFK</sequence>
<dbReference type="GO" id="GO:0003714">
    <property type="term" value="F:transcription corepressor activity"/>
    <property type="evidence" value="ECO:0007669"/>
    <property type="project" value="TreeGrafter"/>
</dbReference>
<feature type="region of interest" description="Disordered" evidence="6">
    <location>
        <begin position="56"/>
        <end position="76"/>
    </location>
</feature>
<dbReference type="EMBL" id="JAIWYP010000001">
    <property type="protein sequence ID" value="KAH3886764.1"/>
    <property type="molecule type" value="Genomic_DNA"/>
</dbReference>
<dbReference type="PROSITE" id="PS51059">
    <property type="entry name" value="PARP_CATALYTIC"/>
    <property type="match status" value="1"/>
</dbReference>
<keyword evidence="4" id="KW-0520">NAD</keyword>
<dbReference type="Gene3D" id="3.90.228.10">
    <property type="match status" value="1"/>
</dbReference>
<dbReference type="GO" id="GO:0005737">
    <property type="term" value="C:cytoplasm"/>
    <property type="evidence" value="ECO:0007669"/>
    <property type="project" value="TreeGrafter"/>
</dbReference>
<dbReference type="GO" id="GO:0003950">
    <property type="term" value="F:NAD+ poly-ADP-ribosyltransferase activity"/>
    <property type="evidence" value="ECO:0007669"/>
    <property type="project" value="InterPro"/>
</dbReference>
<dbReference type="PANTHER" id="PTHR14453">
    <property type="entry name" value="PARP/ZINC FINGER CCCH TYPE DOMAIN CONTAINING PROTEIN"/>
    <property type="match status" value="1"/>
</dbReference>
<reference evidence="8" key="2">
    <citation type="submission" date="2020-11" db="EMBL/GenBank/DDBJ databases">
        <authorList>
            <person name="McCartney M.A."/>
            <person name="Auch B."/>
            <person name="Kono T."/>
            <person name="Mallez S."/>
            <person name="Becker A."/>
            <person name="Gohl D.M."/>
            <person name="Silverstein K.A.T."/>
            <person name="Koren S."/>
            <person name="Bechman K.B."/>
            <person name="Herman A."/>
            <person name="Abrahante J.E."/>
            <person name="Garbe J."/>
        </authorList>
    </citation>
    <scope>NUCLEOTIDE SEQUENCE</scope>
    <source>
        <strain evidence="8">Duluth1</strain>
        <tissue evidence="8">Whole animal</tissue>
    </source>
</reference>
<dbReference type="AlphaFoldDB" id="A0A9D4N3S7"/>
<keyword evidence="2" id="KW-0328">Glycosyltransferase</keyword>
<keyword evidence="5" id="KW-0539">Nucleus</keyword>
<keyword evidence="3" id="KW-0808">Transferase</keyword>
<comment type="subcellular location">
    <subcellularLocation>
        <location evidence="1">Nucleus</location>
    </subcellularLocation>
</comment>
<accession>A0A9D4N3S7</accession>
<evidence type="ECO:0000256" key="2">
    <source>
        <dbReference type="ARBA" id="ARBA00022676"/>
    </source>
</evidence>
<protein>
    <recommendedName>
        <fullName evidence="7">PARP catalytic domain-containing protein</fullName>
    </recommendedName>
</protein>
<dbReference type="InterPro" id="IPR052056">
    <property type="entry name" value="Mono-ARTD/PARP"/>
</dbReference>
<feature type="domain" description="PARP catalytic" evidence="7">
    <location>
        <begin position="1"/>
        <end position="104"/>
    </location>
</feature>
<gene>
    <name evidence="8" type="ORF">DPMN_010777</name>
</gene>
<dbReference type="GO" id="GO:0005634">
    <property type="term" value="C:nucleus"/>
    <property type="evidence" value="ECO:0007669"/>
    <property type="project" value="UniProtKB-SubCell"/>
</dbReference>
<dbReference type="SUPFAM" id="SSF56399">
    <property type="entry name" value="ADP-ribosylation"/>
    <property type="match status" value="1"/>
</dbReference>
<evidence type="ECO:0000313" key="8">
    <source>
        <dbReference type="EMBL" id="KAH3886764.1"/>
    </source>
</evidence>
<evidence type="ECO:0000256" key="5">
    <source>
        <dbReference type="ARBA" id="ARBA00023242"/>
    </source>
</evidence>
<evidence type="ECO:0000256" key="3">
    <source>
        <dbReference type="ARBA" id="ARBA00022679"/>
    </source>
</evidence>
<evidence type="ECO:0000256" key="4">
    <source>
        <dbReference type="ARBA" id="ARBA00023027"/>
    </source>
</evidence>
<evidence type="ECO:0000259" key="7">
    <source>
        <dbReference type="PROSITE" id="PS51059"/>
    </source>
</evidence>
<comment type="caution">
    <text evidence="8">The sequence shown here is derived from an EMBL/GenBank/DDBJ whole genome shotgun (WGS) entry which is preliminary data.</text>
</comment>
<dbReference type="Proteomes" id="UP000828390">
    <property type="component" value="Unassembled WGS sequence"/>
</dbReference>